<dbReference type="EMBL" id="CAJJDM010000043">
    <property type="protein sequence ID" value="CAD8068993.1"/>
    <property type="molecule type" value="Genomic_DNA"/>
</dbReference>
<keyword evidence="1" id="KW-0175">Coiled coil</keyword>
<proteinExistence type="predicted"/>
<evidence type="ECO:0000313" key="4">
    <source>
        <dbReference type="Proteomes" id="UP000688137"/>
    </source>
</evidence>
<evidence type="ECO:0000313" key="3">
    <source>
        <dbReference type="EMBL" id="CAD8068993.1"/>
    </source>
</evidence>
<feature type="compositionally biased region" description="Acidic residues" evidence="2">
    <location>
        <begin position="42"/>
        <end position="58"/>
    </location>
</feature>
<protein>
    <submittedName>
        <fullName evidence="3">Uncharacterized protein</fullName>
    </submittedName>
</protein>
<feature type="coiled-coil region" evidence="1">
    <location>
        <begin position="269"/>
        <end position="296"/>
    </location>
</feature>
<dbReference type="OMA" id="IHIIAAR"/>
<name>A0A8S1LTN4_PARPR</name>
<gene>
    <name evidence="3" type="ORF">PPRIM_AZ9-3.1.T0430143</name>
</gene>
<reference evidence="3" key="1">
    <citation type="submission" date="2021-01" db="EMBL/GenBank/DDBJ databases">
        <authorList>
            <consortium name="Genoscope - CEA"/>
            <person name="William W."/>
        </authorList>
    </citation>
    <scope>NUCLEOTIDE SEQUENCE</scope>
</reference>
<dbReference type="AlphaFoldDB" id="A0A8S1LTN4"/>
<evidence type="ECO:0000256" key="2">
    <source>
        <dbReference type="SAM" id="MobiDB-lite"/>
    </source>
</evidence>
<feature type="coiled-coil region" evidence="1">
    <location>
        <begin position="132"/>
        <end position="236"/>
    </location>
</feature>
<sequence>MSNYDDLRSKEEQLMRMNQELEQQRRALKEDYMKFKNKDSNYEDDNYDENLDYDENEFNDVYKDDSDQEQDQGLQQQKYDSSEDEDFNNDVAIQQMVNQVRNIKSAEQNRNNEQPIKYDDKKQEILEQELIVDEQKKILRMQSLKVEALKQELDNLIQQNKMKENLIQEIEQKGKNIQDQTKKYNAQIVNLNEKYEQFRQKLQETQQKTKASEKENLAITKEIEQVKKEYRKIDAEANKKDIGINRTIEQIQKLKLEQQKNKLTNNDKQSDLSLNIDQFKKDNQRIEQQITESLQALKKQLKLIDILKRQRIHIIAARMFQFIESDFAKTTDLSNKIQY</sequence>
<dbReference type="PANTHER" id="PTHR23313">
    <property type="entry name" value="TSEC1-RELATED"/>
    <property type="match status" value="1"/>
</dbReference>
<evidence type="ECO:0000256" key="1">
    <source>
        <dbReference type="SAM" id="Coils"/>
    </source>
</evidence>
<feature type="region of interest" description="Disordered" evidence="2">
    <location>
        <begin position="36"/>
        <end position="85"/>
    </location>
</feature>
<comment type="caution">
    <text evidence="3">The sequence shown here is derived from an EMBL/GenBank/DDBJ whole genome shotgun (WGS) entry which is preliminary data.</text>
</comment>
<dbReference type="PANTHER" id="PTHR23313:SF0">
    <property type="entry name" value="TESTIS-EXPRESSED PROTEIN 9"/>
    <property type="match status" value="1"/>
</dbReference>
<accession>A0A8S1LTN4</accession>
<organism evidence="3 4">
    <name type="scientific">Paramecium primaurelia</name>
    <dbReference type="NCBI Taxonomy" id="5886"/>
    <lineage>
        <taxon>Eukaryota</taxon>
        <taxon>Sar</taxon>
        <taxon>Alveolata</taxon>
        <taxon>Ciliophora</taxon>
        <taxon>Intramacronucleata</taxon>
        <taxon>Oligohymenophorea</taxon>
        <taxon>Peniculida</taxon>
        <taxon>Parameciidae</taxon>
        <taxon>Paramecium</taxon>
    </lineage>
</organism>
<keyword evidence="4" id="KW-1185">Reference proteome</keyword>
<dbReference type="Proteomes" id="UP000688137">
    <property type="component" value="Unassembled WGS sequence"/>
</dbReference>